<comment type="caution">
    <text evidence="2">The sequence shown here is derived from an EMBL/GenBank/DDBJ whole genome shotgun (WGS) entry which is preliminary data.</text>
</comment>
<evidence type="ECO:0000313" key="3">
    <source>
        <dbReference type="Proteomes" id="UP000761534"/>
    </source>
</evidence>
<accession>A0A642V5Q0</accession>
<organism evidence="2 3">
    <name type="scientific">Trichomonascus ciferrii</name>
    <dbReference type="NCBI Taxonomy" id="44093"/>
    <lineage>
        <taxon>Eukaryota</taxon>
        <taxon>Fungi</taxon>
        <taxon>Dikarya</taxon>
        <taxon>Ascomycota</taxon>
        <taxon>Saccharomycotina</taxon>
        <taxon>Dipodascomycetes</taxon>
        <taxon>Dipodascales</taxon>
        <taxon>Trichomonascaceae</taxon>
        <taxon>Trichomonascus</taxon>
        <taxon>Trichomonascus ciferrii complex</taxon>
    </lineage>
</organism>
<gene>
    <name evidence="2" type="ORF">TRICI_002816</name>
</gene>
<evidence type="ECO:0000259" key="1">
    <source>
        <dbReference type="SMART" id="SM00128"/>
    </source>
</evidence>
<reference evidence="2" key="1">
    <citation type="journal article" date="2019" name="G3 (Bethesda)">
        <title>Genome Assemblies of Two Rare Opportunistic Yeast Pathogens: Diutina rugosa (syn. Candida rugosa) and Trichomonascus ciferrii (syn. Candida ciferrii).</title>
        <authorList>
            <person name="Mixao V."/>
            <person name="Saus E."/>
            <person name="Hansen A.P."/>
            <person name="Lass-Florl C."/>
            <person name="Gabaldon T."/>
        </authorList>
    </citation>
    <scope>NUCLEOTIDE SEQUENCE</scope>
    <source>
        <strain evidence="2">CBS 4856</strain>
    </source>
</reference>
<dbReference type="Pfam" id="PF22669">
    <property type="entry name" value="Exo_endo_phos2"/>
    <property type="match status" value="1"/>
</dbReference>
<dbReference type="VEuPathDB" id="FungiDB:TRICI_002816"/>
<dbReference type="InterPro" id="IPR046985">
    <property type="entry name" value="IP5"/>
</dbReference>
<dbReference type="SMART" id="SM00128">
    <property type="entry name" value="IPPc"/>
    <property type="match status" value="1"/>
</dbReference>
<sequence>MDVFLATFNCAKVLQRQDGVSSWVSEAVGESAPRLLAFGFEEVCPIVNGCFGDTKSYTEPLLEGIKDAIGSGYNLVDSVILGAVILAVFADDTATVAAHSTATGVRRGYVGSGLKGGVGLRLKLESGEEFTFAAAHLAANEGMRLSRNSDFYEIATGLDFGDGYGLYKPNTHTFFLGDLNYRSTANPLESTESNTSSSQSLLADETIDELTLEVKESRVLYGFNEAPIEFKPTYKFIKGSVNEYNMKRLPSWCDRIFYLDYDTPPKVHAYNSLPNVSTSDHKPVYLSITLPKEPPRRTLNDDGYYLYNKDIYLGLRANTVSFPGQLSDQAIGWAIYLLTTRWGNAYLSLLALSFIGIFQIF</sequence>
<dbReference type="PANTHER" id="PTHR11200:SF275">
    <property type="entry name" value="LD06095P"/>
    <property type="match status" value="1"/>
</dbReference>
<name>A0A642V5Q0_9ASCO</name>
<proteinExistence type="predicted"/>
<protein>
    <recommendedName>
        <fullName evidence="1">Inositol polyphosphate-related phosphatase domain-containing protein</fullName>
    </recommendedName>
</protein>
<feature type="domain" description="Inositol polyphosphate-related phosphatase" evidence="1">
    <location>
        <begin position="1"/>
        <end position="296"/>
    </location>
</feature>
<dbReference type="PANTHER" id="PTHR11200">
    <property type="entry name" value="INOSITOL 5-PHOSPHATASE"/>
    <property type="match status" value="1"/>
</dbReference>
<dbReference type="OrthoDB" id="62798at2759"/>
<dbReference type="Proteomes" id="UP000761534">
    <property type="component" value="Unassembled WGS sequence"/>
</dbReference>
<dbReference type="InterPro" id="IPR000300">
    <property type="entry name" value="IPPc"/>
</dbReference>
<dbReference type="GO" id="GO:0004439">
    <property type="term" value="F:phosphatidylinositol-4,5-bisphosphate 5-phosphatase activity"/>
    <property type="evidence" value="ECO:0007669"/>
    <property type="project" value="TreeGrafter"/>
</dbReference>
<keyword evidence="3" id="KW-1185">Reference proteome</keyword>
<dbReference type="SUPFAM" id="SSF56219">
    <property type="entry name" value="DNase I-like"/>
    <property type="match status" value="1"/>
</dbReference>
<dbReference type="Gene3D" id="3.60.10.10">
    <property type="entry name" value="Endonuclease/exonuclease/phosphatase"/>
    <property type="match status" value="1"/>
</dbReference>
<evidence type="ECO:0000313" key="2">
    <source>
        <dbReference type="EMBL" id="KAA8914782.1"/>
    </source>
</evidence>
<dbReference type="GO" id="GO:0046856">
    <property type="term" value="P:phosphatidylinositol dephosphorylation"/>
    <property type="evidence" value="ECO:0007669"/>
    <property type="project" value="InterPro"/>
</dbReference>
<dbReference type="AlphaFoldDB" id="A0A642V5Q0"/>
<dbReference type="EMBL" id="SWFS01000192">
    <property type="protein sequence ID" value="KAA8914782.1"/>
    <property type="molecule type" value="Genomic_DNA"/>
</dbReference>
<dbReference type="InterPro" id="IPR036691">
    <property type="entry name" value="Endo/exonu/phosph_ase_sf"/>
</dbReference>